<evidence type="ECO:0000313" key="2">
    <source>
        <dbReference type="EMBL" id="KAF4244346.1"/>
    </source>
</evidence>
<reference evidence="2" key="1">
    <citation type="journal article" date="2020" name="bioRxiv">
        <title>Genomic and phenotypic heterogeneity of clinical isolates of the human pathogens Aspergillus fumigatus, Aspergillus lentulus and Aspergillus fumigatiaffinis.</title>
        <authorList>
            <person name="dos Santos R.A.C."/>
            <person name="Steenwyk J.L."/>
            <person name="Rivero-Menendez O."/>
            <person name="Mead M.E."/>
            <person name="Silva L.P."/>
            <person name="Bastos R.W."/>
            <person name="Alastruey-Izquierdo A."/>
            <person name="Goldman G.H."/>
            <person name="Rokas A."/>
        </authorList>
    </citation>
    <scope>NUCLEOTIDE SEQUENCE</scope>
    <source>
        <strain evidence="2">CNM-CM6805</strain>
    </source>
</reference>
<evidence type="ECO:0000313" key="3">
    <source>
        <dbReference type="Proteomes" id="UP000653565"/>
    </source>
</evidence>
<name>A0A8H4HG43_9EURO</name>
<keyword evidence="1" id="KW-0812">Transmembrane</keyword>
<dbReference type="AlphaFoldDB" id="A0A8H4HG43"/>
<dbReference type="EMBL" id="JAAAPX010000007">
    <property type="protein sequence ID" value="KAF4244346.1"/>
    <property type="molecule type" value="Genomic_DNA"/>
</dbReference>
<dbReference type="Proteomes" id="UP000653565">
    <property type="component" value="Unassembled WGS sequence"/>
</dbReference>
<keyword evidence="1" id="KW-0472">Membrane</keyword>
<keyword evidence="3" id="KW-1185">Reference proteome</keyword>
<feature type="transmembrane region" description="Helical" evidence="1">
    <location>
        <begin position="31"/>
        <end position="52"/>
    </location>
</feature>
<keyword evidence="1" id="KW-1133">Transmembrane helix</keyword>
<proteinExistence type="predicted"/>
<organism evidence="2 3">
    <name type="scientific">Aspergillus fumigatiaffinis</name>
    <dbReference type="NCBI Taxonomy" id="340414"/>
    <lineage>
        <taxon>Eukaryota</taxon>
        <taxon>Fungi</taxon>
        <taxon>Dikarya</taxon>
        <taxon>Ascomycota</taxon>
        <taxon>Pezizomycotina</taxon>
        <taxon>Eurotiomycetes</taxon>
        <taxon>Eurotiomycetidae</taxon>
        <taxon>Eurotiales</taxon>
        <taxon>Aspergillaceae</taxon>
        <taxon>Aspergillus</taxon>
        <taxon>Aspergillus subgen. Fumigati</taxon>
    </lineage>
</organism>
<evidence type="ECO:0000256" key="1">
    <source>
        <dbReference type="SAM" id="Phobius"/>
    </source>
</evidence>
<protein>
    <submittedName>
        <fullName evidence="2">Uncharacterized protein</fullName>
    </submittedName>
</protein>
<sequence length="97" mass="10698">MLGSPRSTVGFPARNVERISGEAQSKDMGKAALLGAWAFSGLTILVMTPLFYPSLHGKPRKAAENNAHPLSLIDPREYLCRKLYHNTELDALPDYLT</sequence>
<reference evidence="2" key="2">
    <citation type="submission" date="2020-04" db="EMBL/GenBank/DDBJ databases">
        <authorList>
            <person name="Santos R.A.C."/>
            <person name="Steenwyk J.L."/>
            <person name="Rivero-Menendez O."/>
            <person name="Mead M.E."/>
            <person name="Silva L.P."/>
            <person name="Bastos R.W."/>
            <person name="Alastruey-Izquierdo A."/>
            <person name="Goldman G.H."/>
            <person name="Rokas A."/>
        </authorList>
    </citation>
    <scope>NUCLEOTIDE SEQUENCE</scope>
    <source>
        <strain evidence="2">CNM-CM6805</strain>
    </source>
</reference>
<comment type="caution">
    <text evidence="2">The sequence shown here is derived from an EMBL/GenBank/DDBJ whole genome shotgun (WGS) entry which is preliminary data.</text>
</comment>
<accession>A0A8H4HG43</accession>
<gene>
    <name evidence="2" type="ORF">CNMCM6805_009348</name>
</gene>